<dbReference type="InterPro" id="IPR050109">
    <property type="entry name" value="HTH-type_TetR-like_transc_reg"/>
</dbReference>
<dbReference type="InterPro" id="IPR036271">
    <property type="entry name" value="Tet_transcr_reg_TetR-rel_C_sf"/>
</dbReference>
<dbReference type="GO" id="GO:0045892">
    <property type="term" value="P:negative regulation of DNA-templated transcription"/>
    <property type="evidence" value="ECO:0007669"/>
    <property type="project" value="UniProtKB-ARBA"/>
</dbReference>
<organism evidence="6 7">
    <name type="scientific">Conyzicola lurida</name>
    <dbReference type="NCBI Taxonomy" id="1172621"/>
    <lineage>
        <taxon>Bacteria</taxon>
        <taxon>Bacillati</taxon>
        <taxon>Actinomycetota</taxon>
        <taxon>Actinomycetes</taxon>
        <taxon>Micrococcales</taxon>
        <taxon>Microbacteriaceae</taxon>
        <taxon>Conyzicola</taxon>
    </lineage>
</organism>
<evidence type="ECO:0000256" key="3">
    <source>
        <dbReference type="ARBA" id="ARBA00023163"/>
    </source>
</evidence>
<evidence type="ECO:0000313" key="6">
    <source>
        <dbReference type="EMBL" id="MBB5841940.1"/>
    </source>
</evidence>
<keyword evidence="1" id="KW-0805">Transcription regulation</keyword>
<comment type="caution">
    <text evidence="6">The sequence shown here is derived from an EMBL/GenBank/DDBJ whole genome shotgun (WGS) entry which is preliminary data.</text>
</comment>
<dbReference type="Proteomes" id="UP000536685">
    <property type="component" value="Unassembled WGS sequence"/>
</dbReference>
<feature type="domain" description="HTH tetR-type" evidence="5">
    <location>
        <begin position="6"/>
        <end position="66"/>
    </location>
</feature>
<dbReference type="Pfam" id="PF17926">
    <property type="entry name" value="TetR_C_21"/>
    <property type="match status" value="1"/>
</dbReference>
<gene>
    <name evidence="6" type="ORF">HD599_000263</name>
</gene>
<dbReference type="Gene3D" id="1.10.357.10">
    <property type="entry name" value="Tetracycline Repressor, domain 2"/>
    <property type="match status" value="1"/>
</dbReference>
<feature type="DNA-binding region" description="H-T-H motif" evidence="4">
    <location>
        <begin position="29"/>
        <end position="48"/>
    </location>
</feature>
<dbReference type="Pfam" id="PF00440">
    <property type="entry name" value="TetR_N"/>
    <property type="match status" value="1"/>
</dbReference>
<evidence type="ECO:0000313" key="7">
    <source>
        <dbReference type="Proteomes" id="UP000536685"/>
    </source>
</evidence>
<evidence type="ECO:0000256" key="1">
    <source>
        <dbReference type="ARBA" id="ARBA00023015"/>
    </source>
</evidence>
<evidence type="ECO:0000256" key="2">
    <source>
        <dbReference type="ARBA" id="ARBA00023125"/>
    </source>
</evidence>
<name>A0A841ADZ1_9MICO</name>
<keyword evidence="7" id="KW-1185">Reference proteome</keyword>
<dbReference type="FunFam" id="1.10.10.60:FF:000141">
    <property type="entry name" value="TetR family transcriptional regulator"/>
    <property type="match status" value="1"/>
</dbReference>
<accession>A0A841ADZ1</accession>
<dbReference type="InterPro" id="IPR041467">
    <property type="entry name" value="Sco4008_C"/>
</dbReference>
<keyword evidence="3" id="KW-0804">Transcription</keyword>
<proteinExistence type="predicted"/>
<dbReference type="PROSITE" id="PS50977">
    <property type="entry name" value="HTH_TETR_2"/>
    <property type="match status" value="1"/>
</dbReference>
<dbReference type="InterPro" id="IPR009057">
    <property type="entry name" value="Homeodomain-like_sf"/>
</dbReference>
<evidence type="ECO:0000256" key="4">
    <source>
        <dbReference type="PROSITE-ProRule" id="PRU00335"/>
    </source>
</evidence>
<protein>
    <submittedName>
        <fullName evidence="6">AcrR family transcriptional regulator</fullName>
    </submittedName>
</protein>
<dbReference type="RefSeq" id="WP_246376062.1">
    <property type="nucleotide sequence ID" value="NZ_JACHMJ010000001.1"/>
</dbReference>
<sequence>MRSDGEATRARILDAAAHEFAEHGLAGARVDRIAAAASASKERLYAYFGDKRSLFVAVLTDHMQDITDSMPMSPRDLVGFVGGIFDFAQENPEHFRMMQWAKLSGDLDLLPEVPAAVVERDARVIAEAQALGLVDPEWSPRELFGLLFALATSEVYFPLADTDSADLASKRAAVVRGAAKLIAVPDAAVR</sequence>
<dbReference type="SUPFAM" id="SSF46689">
    <property type="entry name" value="Homeodomain-like"/>
    <property type="match status" value="1"/>
</dbReference>
<dbReference type="PANTHER" id="PTHR30328:SF54">
    <property type="entry name" value="HTH-TYPE TRANSCRIPTIONAL REPRESSOR SCO4008"/>
    <property type="match status" value="1"/>
</dbReference>
<dbReference type="SUPFAM" id="SSF48498">
    <property type="entry name" value="Tetracyclin repressor-like, C-terminal domain"/>
    <property type="match status" value="1"/>
</dbReference>
<dbReference type="GO" id="GO:0003677">
    <property type="term" value="F:DNA binding"/>
    <property type="evidence" value="ECO:0007669"/>
    <property type="project" value="UniProtKB-UniRule"/>
</dbReference>
<dbReference type="InterPro" id="IPR001647">
    <property type="entry name" value="HTH_TetR"/>
</dbReference>
<dbReference type="PANTHER" id="PTHR30328">
    <property type="entry name" value="TRANSCRIPTIONAL REPRESSOR"/>
    <property type="match status" value="1"/>
</dbReference>
<reference evidence="6 7" key="1">
    <citation type="submission" date="2020-08" db="EMBL/GenBank/DDBJ databases">
        <title>Sequencing the genomes of 1000 actinobacteria strains.</title>
        <authorList>
            <person name="Klenk H.-P."/>
        </authorList>
    </citation>
    <scope>NUCLEOTIDE SEQUENCE [LARGE SCALE GENOMIC DNA]</scope>
    <source>
        <strain evidence="6 7">DSM 105784</strain>
    </source>
</reference>
<dbReference type="AlphaFoldDB" id="A0A841ADZ1"/>
<dbReference type="PRINTS" id="PR00455">
    <property type="entry name" value="HTHTETR"/>
</dbReference>
<evidence type="ECO:0000259" key="5">
    <source>
        <dbReference type="PROSITE" id="PS50977"/>
    </source>
</evidence>
<dbReference type="EMBL" id="JACHMJ010000001">
    <property type="protein sequence ID" value="MBB5841940.1"/>
    <property type="molecule type" value="Genomic_DNA"/>
</dbReference>
<keyword evidence="2 4" id="KW-0238">DNA-binding</keyword>